<gene>
    <name evidence="1" type="ORF">CTDIVETGP_0582</name>
</gene>
<dbReference type="RefSeq" id="WP_017750461.1">
    <property type="nucleotide sequence ID" value="NZ_CBXI010000007.1"/>
</dbReference>
<dbReference type="Proteomes" id="UP000019482">
    <property type="component" value="Unassembled WGS sequence"/>
</dbReference>
<reference evidence="1 2" key="1">
    <citation type="journal article" date="2015" name="Genome Announc.">
        <title>Draft Genome Sequence of Clostridium tyrobutyricum Strain DIVETGP, Isolated from Cow's Milk for Grana Padano Production.</title>
        <authorList>
            <person name="Soggiu A."/>
            <person name="Piras C."/>
            <person name="Gaiarsa S."/>
            <person name="Sassera D."/>
            <person name="Roncada P."/>
            <person name="Bendixen E."/>
            <person name="Brasca M."/>
            <person name="Bonizzi L."/>
        </authorList>
    </citation>
    <scope>NUCLEOTIDE SEQUENCE [LARGE SCALE GENOMIC DNA]</scope>
    <source>
        <strain evidence="1 2">DIVETGP</strain>
    </source>
</reference>
<organism evidence="1 2">
    <name type="scientific">Clostridium tyrobutyricum DIVETGP</name>
    <dbReference type="NCBI Taxonomy" id="1408889"/>
    <lineage>
        <taxon>Bacteria</taxon>
        <taxon>Bacillati</taxon>
        <taxon>Bacillota</taxon>
        <taxon>Clostridia</taxon>
        <taxon>Eubacteriales</taxon>
        <taxon>Clostridiaceae</taxon>
        <taxon>Clostridium</taxon>
    </lineage>
</organism>
<protein>
    <submittedName>
        <fullName evidence="1">Uncharacterized protein</fullName>
    </submittedName>
</protein>
<comment type="caution">
    <text evidence="1">The sequence shown here is derived from an EMBL/GenBank/DDBJ whole genome shotgun (WGS) entry which is preliminary data.</text>
</comment>
<sequence>MPGFLEKDNLIRKQLEQYLKYFENKSISIESKLLFYDKEIFYKKDISIIDSI</sequence>
<name>W6NEM6_CLOTY</name>
<proteinExistence type="predicted"/>
<dbReference type="EMBL" id="CBXI010000007">
    <property type="protein sequence ID" value="CDL90512.1"/>
    <property type="molecule type" value="Genomic_DNA"/>
</dbReference>
<dbReference type="AlphaFoldDB" id="W6NEM6"/>
<dbReference type="GeneID" id="56700217"/>
<evidence type="ECO:0000313" key="2">
    <source>
        <dbReference type="Proteomes" id="UP000019482"/>
    </source>
</evidence>
<evidence type="ECO:0000313" key="1">
    <source>
        <dbReference type="EMBL" id="CDL90512.1"/>
    </source>
</evidence>
<accession>W6NEM6</accession>
<keyword evidence="2" id="KW-1185">Reference proteome</keyword>